<keyword evidence="3" id="KW-0235">DNA replication</keyword>
<dbReference type="GO" id="GO:0006260">
    <property type="term" value="P:DNA replication"/>
    <property type="evidence" value="ECO:0007669"/>
    <property type="project" value="UniProtKB-KW"/>
</dbReference>
<organism evidence="9 10">
    <name type="scientific">Serratia liquefaciens</name>
    <dbReference type="NCBI Taxonomy" id="614"/>
    <lineage>
        <taxon>Bacteria</taxon>
        <taxon>Pseudomonadati</taxon>
        <taxon>Pseudomonadota</taxon>
        <taxon>Gammaproteobacteria</taxon>
        <taxon>Enterobacterales</taxon>
        <taxon>Yersiniaceae</taxon>
        <taxon>Serratia</taxon>
    </lineage>
</organism>
<evidence type="ECO:0000256" key="7">
    <source>
        <dbReference type="SAM" id="MobiDB-lite"/>
    </source>
</evidence>
<name>A0A515CX14_SERLI</name>
<keyword evidence="5 9" id="KW-0255">Endonuclease</keyword>
<dbReference type="EMBL" id="CP033893">
    <property type="protein sequence ID" value="QDL32704.1"/>
    <property type="molecule type" value="Genomic_DNA"/>
</dbReference>
<evidence type="ECO:0000313" key="9">
    <source>
        <dbReference type="EMBL" id="QDL32704.1"/>
    </source>
</evidence>
<feature type="region of interest" description="Disordered" evidence="7">
    <location>
        <begin position="1"/>
        <end position="27"/>
    </location>
</feature>
<evidence type="ECO:0000256" key="5">
    <source>
        <dbReference type="ARBA" id="ARBA00022759"/>
    </source>
</evidence>
<evidence type="ECO:0000313" key="10">
    <source>
        <dbReference type="Proteomes" id="UP000317572"/>
    </source>
</evidence>
<keyword evidence="4" id="KW-0540">Nuclease</keyword>
<evidence type="ECO:0000256" key="1">
    <source>
        <dbReference type="ARBA" id="ARBA00003293"/>
    </source>
</evidence>
<feature type="domain" description="Replication gene A protein-like" evidence="8">
    <location>
        <begin position="183"/>
        <end position="501"/>
    </location>
</feature>
<sequence>MTSGLGVSKPARGRYQPSPPRPYPGRGAVAFDWPYPWNAPKQGINPYTEDAEKELKLTDAQRRRQRWLEVTADQERDRDSQLSILAEQRRSEGKVQLVLGALMAQPDFIRSPLLARISAIRKSKKGNGEKLSRNYILRTVKTILARVEKMQDKQLTFGLQLVARRERLDDLLRLPELDKRAVKLLATFTAAHFETLLEQQSTRHLSGDTTLDQILRVYVSLGTEAERFNVTPPCWHSLNPYLRRRGEPPYDKIPGAVARMCCANWWFTNLWALRCRWREELLRAAGLVRKQDSAYISADALTHFREQRRRTREFLKAFELTNEDGFSIDLEDAYYAGPSNPRHRRIEMMTTVKGMQDIAEMRGDCAVWCTITTPSRFHATMIDGRLNPKWATKTVRDSNDYLVNRFFASVRKKLNRQGLRWYGIRVAEPHHDGTVHWHMMVFCRPDDRDDIVSILQEFAIRDDRAELGDDITPRFKTELITAEKGSPISYIATYIGKNLDAEPLRKANKDTGEPPVDHESGKSMADTVEHALGWASLHRVHQFQFFGIPSRQVYRELRRLATQLDRQGIDAKKTQRLSDKAMDDVMNAADAGCIATYILKQGGVLTPRNDHIVHTAYLQAEKPNDYGELGIQIFGVWSPMLGEASRICTHPDTWTLKRKRKPASGAAARQGVDVEGGGAAAAPWTRGNNCPPEQEPTNEGEAIATTAPSENLDFERMSAKERRQLLRQIRQSSAEDKSSMVKAHIDRVPPPVVDQKLMKLLTIEGIEYETGARALLRGSKLITGDRTLSLTPAGELVEQEPQEYCQGERCCAPLREVDLHYGDVGLCICCTEKLWGPEEMERRQLEAHQIADELRRKGHGLLLNRLKKVIMKES</sequence>
<reference evidence="9 10" key="1">
    <citation type="submission" date="2018-11" db="EMBL/GenBank/DDBJ databases">
        <title>The first complete genome of Serratia liquefaciens isolated from metalophyte plant revel distinctness adaptive mechanisms in an extreme habitat.</title>
        <authorList>
            <person name="Caneschi W.L."/>
            <person name="Sanchez A.B."/>
            <person name="Felestrino E.B."/>
            <person name="Assis R.A.B."/>
            <person name="Lemes C.G.C."/>
            <person name="Cordeiro I.F."/>
            <person name="Fonseca N.P."/>
            <person name="Villa M."/>
            <person name="Vieira I.T."/>
            <person name="Moraes L.A."/>
            <person name="Kamino L.H.Y."/>
            <person name="do Carmo F."/>
            <person name="Garcia C.M."/>
            <person name="Almeida N.F."/>
            <person name="Silva R.S."/>
            <person name="Ferro J.A."/>
            <person name="Ferro M.I.T."/>
            <person name="Varani A.M."/>
            <person name="Ferreira R.M."/>
            <person name="dos Santos V.L."/>
            <person name="Silva U.C."/>
            <person name="Setubal J.C."/>
            <person name="Moreira L.M."/>
        </authorList>
    </citation>
    <scope>NUCLEOTIDE SEQUENCE [LARGE SCALE GENOMIC DNA]</scope>
    <source>
        <strain evidence="9 10">FG3</strain>
    </source>
</reference>
<evidence type="ECO:0000256" key="3">
    <source>
        <dbReference type="ARBA" id="ARBA00022705"/>
    </source>
</evidence>
<evidence type="ECO:0000259" key="8">
    <source>
        <dbReference type="Pfam" id="PF05840"/>
    </source>
</evidence>
<comment type="similarity">
    <text evidence="2">Belongs to the phage GPA family.</text>
</comment>
<dbReference type="Pfam" id="PF05840">
    <property type="entry name" value="Phage_GPA"/>
    <property type="match status" value="1"/>
</dbReference>
<gene>
    <name evidence="9" type="ORF">EGO53_13265</name>
</gene>
<accession>A0A515CX14</accession>
<dbReference type="Proteomes" id="UP000317572">
    <property type="component" value="Chromosome"/>
</dbReference>
<proteinExistence type="inferred from homology"/>
<evidence type="ECO:0000256" key="4">
    <source>
        <dbReference type="ARBA" id="ARBA00022722"/>
    </source>
</evidence>
<dbReference type="InterPro" id="IPR008766">
    <property type="entry name" value="Replication_gene_A-like"/>
</dbReference>
<dbReference type="GO" id="GO:0004519">
    <property type="term" value="F:endonuclease activity"/>
    <property type="evidence" value="ECO:0007669"/>
    <property type="project" value="UniProtKB-KW"/>
</dbReference>
<protein>
    <submittedName>
        <fullName evidence="9">Replication endonuclease</fullName>
    </submittedName>
</protein>
<dbReference type="GO" id="GO:0016787">
    <property type="term" value="F:hydrolase activity"/>
    <property type="evidence" value="ECO:0007669"/>
    <property type="project" value="UniProtKB-KW"/>
</dbReference>
<evidence type="ECO:0000256" key="2">
    <source>
        <dbReference type="ARBA" id="ARBA00009260"/>
    </source>
</evidence>
<comment type="function">
    <text evidence="1">Possible endonuclease which induces a single-strand cut and initiates DNA replication.</text>
</comment>
<keyword evidence="6" id="KW-0378">Hydrolase</keyword>
<evidence type="ECO:0000256" key="6">
    <source>
        <dbReference type="ARBA" id="ARBA00022801"/>
    </source>
</evidence>
<dbReference type="AlphaFoldDB" id="A0A515CX14"/>